<reference evidence="2" key="1">
    <citation type="journal article" date="2013" name="Nat. Commun.">
        <title>Whole-genome sequencing of Oryza brachyantha reveals mechanisms underlying Oryza genome evolution.</title>
        <authorList>
            <person name="Chen J."/>
            <person name="Huang Q."/>
            <person name="Gao D."/>
            <person name="Wang J."/>
            <person name="Lang Y."/>
            <person name="Liu T."/>
            <person name="Li B."/>
            <person name="Bai Z."/>
            <person name="Luis Goicoechea J."/>
            <person name="Liang C."/>
            <person name="Chen C."/>
            <person name="Zhang W."/>
            <person name="Sun S."/>
            <person name="Liao Y."/>
            <person name="Zhang X."/>
            <person name="Yang L."/>
            <person name="Song C."/>
            <person name="Wang M."/>
            <person name="Shi J."/>
            <person name="Liu G."/>
            <person name="Liu J."/>
            <person name="Zhou H."/>
            <person name="Zhou W."/>
            <person name="Yu Q."/>
            <person name="An N."/>
            <person name="Chen Y."/>
            <person name="Cai Q."/>
            <person name="Wang B."/>
            <person name="Liu B."/>
            <person name="Min J."/>
            <person name="Huang Y."/>
            <person name="Wu H."/>
            <person name="Li Z."/>
            <person name="Zhang Y."/>
            <person name="Yin Y."/>
            <person name="Song W."/>
            <person name="Jiang J."/>
            <person name="Jackson S.A."/>
            <person name="Wing R.A."/>
            <person name="Wang J."/>
            <person name="Chen M."/>
        </authorList>
    </citation>
    <scope>NUCLEOTIDE SEQUENCE [LARGE SCALE GENOMIC DNA]</scope>
    <source>
        <strain evidence="2">cv. IRGC 101232</strain>
    </source>
</reference>
<evidence type="ECO:0000313" key="2">
    <source>
        <dbReference type="EnsemblPlants" id="OB12G25160.1"/>
    </source>
</evidence>
<accession>J3NEV8</accession>
<dbReference type="AlphaFoldDB" id="J3NEV8"/>
<dbReference type="Proteomes" id="UP000006038">
    <property type="component" value="Chromosome 12"/>
</dbReference>
<organism evidence="2">
    <name type="scientific">Oryza brachyantha</name>
    <name type="common">malo sina</name>
    <dbReference type="NCBI Taxonomy" id="4533"/>
    <lineage>
        <taxon>Eukaryota</taxon>
        <taxon>Viridiplantae</taxon>
        <taxon>Streptophyta</taxon>
        <taxon>Embryophyta</taxon>
        <taxon>Tracheophyta</taxon>
        <taxon>Spermatophyta</taxon>
        <taxon>Magnoliopsida</taxon>
        <taxon>Liliopsida</taxon>
        <taxon>Poales</taxon>
        <taxon>Poaceae</taxon>
        <taxon>BOP clade</taxon>
        <taxon>Oryzoideae</taxon>
        <taxon>Oryzeae</taxon>
        <taxon>Oryzinae</taxon>
        <taxon>Oryza</taxon>
    </lineage>
</organism>
<keyword evidence="3" id="KW-1185">Reference proteome</keyword>
<name>J3NEV8_ORYBR</name>
<evidence type="ECO:0000256" key="1">
    <source>
        <dbReference type="SAM" id="MobiDB-lite"/>
    </source>
</evidence>
<evidence type="ECO:0000313" key="3">
    <source>
        <dbReference type="Proteomes" id="UP000006038"/>
    </source>
</evidence>
<sequence length="139" mass="15312">MTVFVDRGSMRRRKLTWHNSHKRTHPRGCETIAVSSPVPVNTARPQPNSVTRAARTGVTQTTHACVRPAALPCGSHELSLCLLSSRSFPFLSTPSHYTHQTGHAAARRQRNLARRMDGGDDGPGIEQGRSIFGQGVYRQ</sequence>
<proteinExistence type="predicted"/>
<dbReference type="HOGENOM" id="CLU_1848185_0_0_1"/>
<feature type="region of interest" description="Disordered" evidence="1">
    <location>
        <begin position="116"/>
        <end position="139"/>
    </location>
</feature>
<reference evidence="2" key="2">
    <citation type="submission" date="2013-04" db="UniProtKB">
        <authorList>
            <consortium name="EnsemblPlants"/>
        </authorList>
    </citation>
    <scope>IDENTIFICATION</scope>
</reference>
<dbReference type="Gramene" id="OB12G25160.1">
    <property type="protein sequence ID" value="OB12G25160.1"/>
    <property type="gene ID" value="OB12G25160"/>
</dbReference>
<dbReference type="EnsemblPlants" id="OB12G25160.1">
    <property type="protein sequence ID" value="OB12G25160.1"/>
    <property type="gene ID" value="OB12G25160"/>
</dbReference>
<protein>
    <submittedName>
        <fullName evidence="2">Uncharacterized protein</fullName>
    </submittedName>
</protein>